<dbReference type="Proteomes" id="UP000311605">
    <property type="component" value="Unassembled WGS sequence"/>
</dbReference>
<keyword evidence="2" id="KW-1185">Reference proteome</keyword>
<dbReference type="OrthoDB" id="7477886at2"/>
<name>A0A5C4XS27_9HYPH</name>
<protein>
    <submittedName>
        <fullName evidence="1">Mobilization protein</fullName>
    </submittedName>
</protein>
<sequence>MVRKPITQRIAELDERRRVLLTRLGKQARARDTRRKILIGALVLYRLENARDPAFTSRLREWLRAELPGFLTREGDRRLFDDVLISAPAQPNSDREEER</sequence>
<gene>
    <name evidence="1" type="ORF">FHP24_07955</name>
</gene>
<dbReference type="EMBL" id="VDMN01000001">
    <property type="protein sequence ID" value="TNM66139.1"/>
    <property type="molecule type" value="Genomic_DNA"/>
</dbReference>
<dbReference type="AlphaFoldDB" id="A0A5C4XS27"/>
<evidence type="ECO:0000313" key="1">
    <source>
        <dbReference type="EMBL" id="TNM66139.1"/>
    </source>
</evidence>
<comment type="caution">
    <text evidence="1">The sequence shown here is derived from an EMBL/GenBank/DDBJ whole genome shotgun (WGS) entry which is preliminary data.</text>
</comment>
<accession>A0A5C4XS27</accession>
<proteinExistence type="predicted"/>
<evidence type="ECO:0000313" key="2">
    <source>
        <dbReference type="Proteomes" id="UP000311605"/>
    </source>
</evidence>
<organism evidence="1 2">
    <name type="scientific">Aliirhizobium smilacinae</name>
    <dbReference type="NCBI Taxonomy" id="1395944"/>
    <lineage>
        <taxon>Bacteria</taxon>
        <taxon>Pseudomonadati</taxon>
        <taxon>Pseudomonadota</taxon>
        <taxon>Alphaproteobacteria</taxon>
        <taxon>Hyphomicrobiales</taxon>
        <taxon>Rhizobiaceae</taxon>
        <taxon>Aliirhizobium</taxon>
    </lineage>
</organism>
<reference evidence="1 2" key="1">
    <citation type="submission" date="2019-06" db="EMBL/GenBank/DDBJ databases">
        <title>The draft genome of Rhizobium smilacinae PTYR-5.</title>
        <authorList>
            <person name="Liu L."/>
            <person name="Li L."/>
            <person name="Zhang X."/>
        </authorList>
    </citation>
    <scope>NUCLEOTIDE SEQUENCE [LARGE SCALE GENOMIC DNA]</scope>
    <source>
        <strain evidence="1 2">PTYR-5</strain>
    </source>
</reference>
<dbReference type="RefSeq" id="WP_139675285.1">
    <property type="nucleotide sequence ID" value="NZ_VDMN01000001.1"/>
</dbReference>